<protein>
    <submittedName>
        <fullName evidence="2">Rrf2 family transcriptional regulator</fullName>
    </submittedName>
</protein>
<dbReference type="GO" id="GO:0003700">
    <property type="term" value="F:DNA-binding transcription factor activity"/>
    <property type="evidence" value="ECO:0007669"/>
    <property type="project" value="TreeGrafter"/>
</dbReference>
<dbReference type="SUPFAM" id="SSF46785">
    <property type="entry name" value="Winged helix' DNA-binding domain"/>
    <property type="match status" value="1"/>
</dbReference>
<dbReference type="GO" id="GO:0003677">
    <property type="term" value="F:DNA binding"/>
    <property type="evidence" value="ECO:0007669"/>
    <property type="project" value="UniProtKB-KW"/>
</dbReference>
<dbReference type="Pfam" id="PF02082">
    <property type="entry name" value="Rrf2"/>
    <property type="match status" value="1"/>
</dbReference>
<dbReference type="InterPro" id="IPR000944">
    <property type="entry name" value="Tscrpt_reg_Rrf2"/>
</dbReference>
<evidence type="ECO:0000313" key="2">
    <source>
        <dbReference type="EMBL" id="QOY92031.1"/>
    </source>
</evidence>
<dbReference type="GO" id="GO:0005829">
    <property type="term" value="C:cytosol"/>
    <property type="evidence" value="ECO:0007669"/>
    <property type="project" value="TreeGrafter"/>
</dbReference>
<dbReference type="KEGG" id="pfer:IRI77_16975"/>
<name>A0A7S7SPX2_PALFE</name>
<keyword evidence="3" id="KW-1185">Reference proteome</keyword>
<reference evidence="2 3" key="1">
    <citation type="submission" date="2020-10" db="EMBL/GenBank/DDBJ databases">
        <title>Complete genome sequence of Paludibaculum fermentans P105T, a facultatively anaerobic acidobacterium capable of dissimilatory Fe(III) reduction.</title>
        <authorList>
            <person name="Dedysh S.N."/>
            <person name="Beletsky A.V."/>
            <person name="Kulichevskaya I.S."/>
            <person name="Mardanov A.V."/>
            <person name="Ravin N.V."/>
        </authorList>
    </citation>
    <scope>NUCLEOTIDE SEQUENCE [LARGE SCALE GENOMIC DNA]</scope>
    <source>
        <strain evidence="2 3">P105</strain>
    </source>
</reference>
<proteinExistence type="predicted"/>
<accession>A0A7S7SPX2</accession>
<dbReference type="AlphaFoldDB" id="A0A7S7SPX2"/>
<evidence type="ECO:0000313" key="3">
    <source>
        <dbReference type="Proteomes" id="UP000593892"/>
    </source>
</evidence>
<dbReference type="EMBL" id="CP063849">
    <property type="protein sequence ID" value="QOY92031.1"/>
    <property type="molecule type" value="Genomic_DNA"/>
</dbReference>
<sequence length="139" mass="15392">MNVSVKCEYALRAVLDLTLSPGAQPIRIADIATRQKIPQKFLETILADLKKHGFLESRRGAEGGYLLAKAAETITVGQVLRSVEGGRTGRAALEEPGPLGEFWDRVDDAVAGVIDKTTFAELARNWRDRQARYVPNWEI</sequence>
<dbReference type="Proteomes" id="UP000593892">
    <property type="component" value="Chromosome"/>
</dbReference>
<dbReference type="PROSITE" id="PS51197">
    <property type="entry name" value="HTH_RRF2_2"/>
    <property type="match status" value="1"/>
</dbReference>
<keyword evidence="1" id="KW-0238">DNA-binding</keyword>
<dbReference type="InterPro" id="IPR036390">
    <property type="entry name" value="WH_DNA-bd_sf"/>
</dbReference>
<dbReference type="PANTHER" id="PTHR33221:SF5">
    <property type="entry name" value="HTH-TYPE TRANSCRIPTIONAL REGULATOR ISCR"/>
    <property type="match status" value="1"/>
</dbReference>
<dbReference type="InterPro" id="IPR036388">
    <property type="entry name" value="WH-like_DNA-bd_sf"/>
</dbReference>
<gene>
    <name evidence="2" type="ORF">IRI77_16975</name>
</gene>
<organism evidence="2 3">
    <name type="scientific">Paludibaculum fermentans</name>
    <dbReference type="NCBI Taxonomy" id="1473598"/>
    <lineage>
        <taxon>Bacteria</taxon>
        <taxon>Pseudomonadati</taxon>
        <taxon>Acidobacteriota</taxon>
        <taxon>Terriglobia</taxon>
        <taxon>Bryobacterales</taxon>
        <taxon>Bryobacteraceae</taxon>
        <taxon>Paludibaculum</taxon>
    </lineage>
</organism>
<dbReference type="NCBIfam" id="TIGR00738">
    <property type="entry name" value="rrf2_super"/>
    <property type="match status" value="1"/>
</dbReference>
<evidence type="ECO:0000256" key="1">
    <source>
        <dbReference type="ARBA" id="ARBA00023125"/>
    </source>
</evidence>
<dbReference type="Gene3D" id="1.10.10.10">
    <property type="entry name" value="Winged helix-like DNA-binding domain superfamily/Winged helix DNA-binding domain"/>
    <property type="match status" value="1"/>
</dbReference>
<dbReference type="PANTHER" id="PTHR33221">
    <property type="entry name" value="WINGED HELIX-TURN-HELIX TRANSCRIPTIONAL REGULATOR, RRF2 FAMILY"/>
    <property type="match status" value="1"/>
</dbReference>